<name>A0A9W6XXF6_9STRA</name>
<comment type="caution">
    <text evidence="2">The sequence shown here is derived from an EMBL/GenBank/DDBJ whole genome shotgun (WGS) entry which is preliminary data.</text>
</comment>
<feature type="region of interest" description="Disordered" evidence="1">
    <location>
        <begin position="228"/>
        <end position="264"/>
    </location>
</feature>
<feature type="compositionally biased region" description="Polar residues" evidence="1">
    <location>
        <begin position="139"/>
        <end position="148"/>
    </location>
</feature>
<proteinExistence type="predicted"/>
<keyword evidence="3" id="KW-1185">Reference proteome</keyword>
<dbReference type="EMBL" id="BSXT01002508">
    <property type="protein sequence ID" value="GMF49274.1"/>
    <property type="molecule type" value="Genomic_DNA"/>
</dbReference>
<organism evidence="2 3">
    <name type="scientific">Phytophthora fragariaefolia</name>
    <dbReference type="NCBI Taxonomy" id="1490495"/>
    <lineage>
        <taxon>Eukaryota</taxon>
        <taxon>Sar</taxon>
        <taxon>Stramenopiles</taxon>
        <taxon>Oomycota</taxon>
        <taxon>Peronosporomycetes</taxon>
        <taxon>Peronosporales</taxon>
        <taxon>Peronosporaceae</taxon>
        <taxon>Phytophthora</taxon>
    </lineage>
</organism>
<accession>A0A9W6XXF6</accession>
<dbReference type="AlphaFoldDB" id="A0A9W6XXF6"/>
<reference evidence="2" key="1">
    <citation type="submission" date="2023-04" db="EMBL/GenBank/DDBJ databases">
        <title>Phytophthora fragariaefolia NBRC 109709.</title>
        <authorList>
            <person name="Ichikawa N."/>
            <person name="Sato H."/>
            <person name="Tonouchi N."/>
        </authorList>
    </citation>
    <scope>NUCLEOTIDE SEQUENCE</scope>
    <source>
        <strain evidence="2">NBRC 109709</strain>
    </source>
</reference>
<protein>
    <submittedName>
        <fullName evidence="2">Unnamed protein product</fullName>
    </submittedName>
</protein>
<gene>
    <name evidence="2" type="ORF">Pfra01_001940900</name>
</gene>
<feature type="region of interest" description="Disordered" evidence="1">
    <location>
        <begin position="305"/>
        <end position="328"/>
    </location>
</feature>
<dbReference type="Proteomes" id="UP001165121">
    <property type="component" value="Unassembled WGS sequence"/>
</dbReference>
<sequence>MASIKASNVGELIGTFEDSAAVAGSIVIEEYIAQLIEETVQQRALCQPTKEGVQAFTRELLIGFNWQIFKDYFPLDTVDKVNALPDKITTMVFDEFVSTQPRSFDMEAHRADLEKWIRSAVVIPFFTDTGAIRKGSSAEAAQTGSHQTAEGMHSRVDTTCSNNGGAAQSSPRIRLSVKANPVHGNPAYKLHFATTLEDGHRIKASVGGLDSKAKAKATIAHLSNTLEHHAKRSKGMLRSPCPPPPIPGPQPMPRPSPPRDPNDPYDSMYAFVFEHFNDYRQRRWESAVANYSSWKVAMAQGLEWAPRHKRRRRCEDVESLQDDSEKKR</sequence>
<feature type="compositionally biased region" description="Pro residues" evidence="1">
    <location>
        <begin position="240"/>
        <end position="259"/>
    </location>
</feature>
<evidence type="ECO:0000256" key="1">
    <source>
        <dbReference type="SAM" id="MobiDB-lite"/>
    </source>
</evidence>
<evidence type="ECO:0000313" key="3">
    <source>
        <dbReference type="Proteomes" id="UP001165121"/>
    </source>
</evidence>
<feature type="compositionally biased region" description="Polar residues" evidence="1">
    <location>
        <begin position="157"/>
        <end position="171"/>
    </location>
</feature>
<evidence type="ECO:0000313" key="2">
    <source>
        <dbReference type="EMBL" id="GMF49274.1"/>
    </source>
</evidence>
<dbReference type="OrthoDB" id="164840at2759"/>
<feature type="region of interest" description="Disordered" evidence="1">
    <location>
        <begin position="137"/>
        <end position="172"/>
    </location>
</feature>